<dbReference type="STRING" id="1754191.A0A1Y1VLH2"/>
<reference evidence="5 6" key="1">
    <citation type="submission" date="2016-08" db="EMBL/GenBank/DDBJ databases">
        <title>Genomes of anaerobic fungi encode conserved fungal cellulosomes for biomass hydrolysis.</title>
        <authorList>
            <consortium name="DOE Joint Genome Institute"/>
            <person name="Haitjema C.H."/>
            <person name="Gilmore S.P."/>
            <person name="Henske J.K."/>
            <person name="Solomon K.V."/>
            <person name="De Groot R."/>
            <person name="Kuo A."/>
            <person name="Mondo S.J."/>
            <person name="Salamov A.A."/>
            <person name="Labutti K."/>
            <person name="Zhao Z."/>
            <person name="Chiniquy J."/>
            <person name="Barry K."/>
            <person name="Brewer H.M."/>
            <person name="Purvine S.O."/>
            <person name="Wright A.T."/>
            <person name="Boxma B."/>
            <person name="Van Alen T."/>
            <person name="Hackstein J.H."/>
            <person name="Baker S.E."/>
            <person name="Grigoriev I.V."/>
            <person name="O'Malley M.A."/>
        </authorList>
    </citation>
    <scope>NUCLEOTIDE SEQUENCE [LARGE SCALE GENOMIC DNA]</scope>
    <source>
        <strain evidence="6">finn</strain>
    </source>
</reference>
<dbReference type="GO" id="GO:0071013">
    <property type="term" value="C:catalytic step 2 spliceosome"/>
    <property type="evidence" value="ECO:0007669"/>
    <property type="project" value="TreeGrafter"/>
</dbReference>
<evidence type="ECO:0000313" key="5">
    <source>
        <dbReference type="EMBL" id="ORX59329.1"/>
    </source>
</evidence>
<evidence type="ECO:0000256" key="1">
    <source>
        <dbReference type="ARBA" id="ARBA00004123"/>
    </source>
</evidence>
<evidence type="ECO:0000256" key="3">
    <source>
        <dbReference type="ARBA" id="ARBA00023242"/>
    </source>
</evidence>
<dbReference type="Pfam" id="PF09751">
    <property type="entry name" value="Es2"/>
    <property type="match status" value="1"/>
</dbReference>
<proteinExistence type="inferred from homology"/>
<dbReference type="OrthoDB" id="19679at2759"/>
<feature type="transmembrane region" description="Helical" evidence="4">
    <location>
        <begin position="385"/>
        <end position="404"/>
    </location>
</feature>
<protein>
    <submittedName>
        <fullName evidence="5">Uncharacterized protein</fullName>
    </submittedName>
</protein>
<comment type="subcellular location">
    <subcellularLocation>
        <location evidence="1">Nucleus</location>
    </subcellularLocation>
</comment>
<gene>
    <name evidence="5" type="ORF">BCR36DRAFT_275295</name>
</gene>
<evidence type="ECO:0000256" key="2">
    <source>
        <dbReference type="ARBA" id="ARBA00009072"/>
    </source>
</evidence>
<comment type="caution">
    <text evidence="5">The sequence shown here is derived from an EMBL/GenBank/DDBJ whole genome shotgun (WGS) entry which is preliminary data.</text>
</comment>
<keyword evidence="6" id="KW-1185">Reference proteome</keyword>
<keyword evidence="3" id="KW-0539">Nucleus</keyword>
<dbReference type="AlphaFoldDB" id="A0A1Y1VLH2"/>
<comment type="similarity">
    <text evidence="2">Belongs to the ESS2 family.</text>
</comment>
<organism evidence="5 6">
    <name type="scientific">Piromyces finnis</name>
    <dbReference type="NCBI Taxonomy" id="1754191"/>
    <lineage>
        <taxon>Eukaryota</taxon>
        <taxon>Fungi</taxon>
        <taxon>Fungi incertae sedis</taxon>
        <taxon>Chytridiomycota</taxon>
        <taxon>Chytridiomycota incertae sedis</taxon>
        <taxon>Neocallimastigomycetes</taxon>
        <taxon>Neocallimastigales</taxon>
        <taxon>Neocallimastigaceae</taxon>
        <taxon>Piromyces</taxon>
    </lineage>
</organism>
<dbReference type="PANTHER" id="PTHR12940">
    <property type="entry name" value="ES-2 PROTEIN - RELATED"/>
    <property type="match status" value="1"/>
</dbReference>
<dbReference type="InterPro" id="IPR019148">
    <property type="entry name" value="Nuclear_protein_DGCR14_ESS-2"/>
</dbReference>
<reference evidence="5 6" key="2">
    <citation type="submission" date="2016-08" db="EMBL/GenBank/DDBJ databases">
        <title>Pervasive Adenine N6-methylation of Active Genes in Fungi.</title>
        <authorList>
            <consortium name="DOE Joint Genome Institute"/>
            <person name="Mondo S.J."/>
            <person name="Dannebaum R.O."/>
            <person name="Kuo R.C."/>
            <person name="Labutti K."/>
            <person name="Haridas S."/>
            <person name="Kuo A."/>
            <person name="Salamov A."/>
            <person name="Ahrendt S.R."/>
            <person name="Lipzen A."/>
            <person name="Sullivan W."/>
            <person name="Andreopoulos W.B."/>
            <person name="Clum A."/>
            <person name="Lindquist E."/>
            <person name="Daum C."/>
            <person name="Ramamoorthy G.K."/>
            <person name="Gryganskyi A."/>
            <person name="Culley D."/>
            <person name="Magnuson J.K."/>
            <person name="James T.Y."/>
            <person name="O'Malley M.A."/>
            <person name="Stajich J.E."/>
            <person name="Spatafora J.W."/>
            <person name="Visel A."/>
            <person name="Grigoriev I.V."/>
        </authorList>
    </citation>
    <scope>NUCLEOTIDE SEQUENCE [LARGE SCALE GENOMIC DNA]</scope>
    <source>
        <strain evidence="6">finn</strain>
    </source>
</reference>
<dbReference type="Proteomes" id="UP000193719">
    <property type="component" value="Unassembled WGS sequence"/>
</dbReference>
<accession>A0A1Y1VLH2</accession>
<evidence type="ECO:0000313" key="6">
    <source>
        <dbReference type="Proteomes" id="UP000193719"/>
    </source>
</evidence>
<dbReference type="EMBL" id="MCFH01000003">
    <property type="protein sequence ID" value="ORX59329.1"/>
    <property type="molecule type" value="Genomic_DNA"/>
</dbReference>
<keyword evidence="4" id="KW-1133">Transmembrane helix</keyword>
<sequence>MEITKNTTDKKDLIIKNSERNVRVEKKKIVLEEDEYIEGLSKVIKRDYFPDNDKMKIQNELLDALQEQDSFRARNLSKQLLNYDADKKNLQKNENGIDTSLSVDAYQSKYTSEDNDSFNEIIAKNNEMKKMRNEKLYGQEKTKLLMSSNAQNASDVGKTVETKQIETWKYKTQNTLMFIPDSNHLLKESEEVKRQAPKQISHSNTRFDTTPSIQEIKEQERIKTQEVWKTMINSTPGLFKNEMLELQSEGTDGYKMVASTPSPNPNRIDQSDMFTWGSIEGTPLLINSGGASRPVFKIPETPRRELIGMKLSEKASSNMRKRLGKTPKSSLSHLTPKQRLTSPLLSRANALSPAAKNLLQRSLKSPGGKALMKGLSSDYKLKKSYNSPLLCIVSCIIILFYSVLL</sequence>
<keyword evidence="4" id="KW-0472">Membrane</keyword>
<name>A0A1Y1VLH2_9FUNG</name>
<dbReference type="PANTHER" id="PTHR12940:SF0">
    <property type="entry name" value="SPLICING FACTOR ESS-2 HOMOLOG"/>
    <property type="match status" value="1"/>
</dbReference>
<keyword evidence="4" id="KW-0812">Transmembrane</keyword>
<evidence type="ECO:0000256" key="4">
    <source>
        <dbReference type="SAM" id="Phobius"/>
    </source>
</evidence>